<keyword evidence="2" id="KW-1185">Reference proteome</keyword>
<dbReference type="Proteomes" id="UP001140091">
    <property type="component" value="Unassembled WGS sequence"/>
</dbReference>
<dbReference type="OrthoDB" id="5362978at2759"/>
<evidence type="ECO:0000313" key="2">
    <source>
        <dbReference type="Proteomes" id="UP001140091"/>
    </source>
</evidence>
<accession>A0A9W8JH99</accession>
<name>A0A9W8JH99_9AGAR</name>
<dbReference type="AlphaFoldDB" id="A0A9W8JH99"/>
<reference evidence="1" key="1">
    <citation type="submission" date="2022-06" db="EMBL/GenBank/DDBJ databases">
        <title>Genome Sequence of Candolleomyces eurysporus.</title>
        <authorList>
            <person name="Buettner E."/>
        </authorList>
    </citation>
    <scope>NUCLEOTIDE SEQUENCE</scope>
    <source>
        <strain evidence="1">VTCC 930004</strain>
    </source>
</reference>
<evidence type="ECO:0000313" key="1">
    <source>
        <dbReference type="EMBL" id="KAJ2934635.1"/>
    </source>
</evidence>
<comment type="caution">
    <text evidence="1">The sequence shown here is derived from an EMBL/GenBank/DDBJ whole genome shotgun (WGS) entry which is preliminary data.</text>
</comment>
<sequence length="202" mass="22673">MLPTRVIGSFTLIPQQAADRDFHGPWNKLLNYLFSPDSPYTVIPREHYSIAATQEQSGMVREHQPELWFMKFEVQFENLPILIVLVSAPTVIESPLARELADAEIRKQMTSSIELCPLSTLRAISVFGCYMCTYTCDVAAPKPEIYPTLIEQLAAGAGKARDLAPRDRWCSDIQAVEGQQVLGRLVESTKAECMKEAENRVV</sequence>
<dbReference type="EMBL" id="JANBPK010000713">
    <property type="protein sequence ID" value="KAJ2934635.1"/>
    <property type="molecule type" value="Genomic_DNA"/>
</dbReference>
<feature type="non-terminal residue" evidence="1">
    <location>
        <position position="202"/>
    </location>
</feature>
<proteinExistence type="predicted"/>
<organism evidence="1 2">
    <name type="scientific">Candolleomyces eurysporus</name>
    <dbReference type="NCBI Taxonomy" id="2828524"/>
    <lineage>
        <taxon>Eukaryota</taxon>
        <taxon>Fungi</taxon>
        <taxon>Dikarya</taxon>
        <taxon>Basidiomycota</taxon>
        <taxon>Agaricomycotina</taxon>
        <taxon>Agaricomycetes</taxon>
        <taxon>Agaricomycetidae</taxon>
        <taxon>Agaricales</taxon>
        <taxon>Agaricineae</taxon>
        <taxon>Psathyrellaceae</taxon>
        <taxon>Candolleomyces</taxon>
    </lineage>
</organism>
<protein>
    <submittedName>
        <fullName evidence="1">Uncharacterized protein</fullName>
    </submittedName>
</protein>
<gene>
    <name evidence="1" type="ORF">H1R20_g2469</name>
</gene>